<gene>
    <name evidence="17" type="ORF">A6X21_22130</name>
</gene>
<dbReference type="GO" id="GO:0005829">
    <property type="term" value="C:cytosol"/>
    <property type="evidence" value="ECO:0007669"/>
    <property type="project" value="TreeGrafter"/>
</dbReference>
<keyword evidence="6 15" id="KW-0963">Cytoplasm</keyword>
<evidence type="ECO:0000256" key="12">
    <source>
        <dbReference type="ARBA" id="ARBA00022842"/>
    </source>
</evidence>
<accession>A0A1C3EFF7</accession>
<dbReference type="EC" id="2.4.2.8" evidence="5 15"/>
<protein>
    <recommendedName>
        <fullName evidence="5 15">Hypoxanthine phosphoribosyltransferase</fullName>
        <ecNumber evidence="5 15">2.4.2.8</ecNumber>
    </recommendedName>
</protein>
<dbReference type="Gene3D" id="3.40.50.2020">
    <property type="match status" value="1"/>
</dbReference>
<comment type="catalytic activity">
    <reaction evidence="13">
        <text>GMP + diphosphate = guanine + 5-phospho-alpha-D-ribose 1-diphosphate</text>
        <dbReference type="Rhea" id="RHEA:25424"/>
        <dbReference type="ChEBI" id="CHEBI:16235"/>
        <dbReference type="ChEBI" id="CHEBI:33019"/>
        <dbReference type="ChEBI" id="CHEBI:58017"/>
        <dbReference type="ChEBI" id="CHEBI:58115"/>
        <dbReference type="EC" id="2.4.2.8"/>
    </reaction>
    <physiologicalReaction direction="right-to-left" evidence="13">
        <dbReference type="Rhea" id="RHEA:25426"/>
    </physiologicalReaction>
</comment>
<comment type="cofactor">
    <cofactor evidence="1 15">
        <name>Mg(2+)</name>
        <dbReference type="ChEBI" id="CHEBI:18420"/>
    </cofactor>
</comment>
<keyword evidence="7 15" id="KW-0328">Glycosyltransferase</keyword>
<feature type="domain" description="Phosphoribosyltransferase" evidence="16">
    <location>
        <begin position="9"/>
        <end position="154"/>
    </location>
</feature>
<dbReference type="InterPro" id="IPR000836">
    <property type="entry name" value="PRTase_dom"/>
</dbReference>
<name>A0A1C3EFF7_9PLAN</name>
<keyword evidence="10 15" id="KW-0660">Purine salvage</keyword>
<evidence type="ECO:0000256" key="5">
    <source>
        <dbReference type="ARBA" id="ARBA00011895"/>
    </source>
</evidence>
<evidence type="ECO:0000256" key="3">
    <source>
        <dbReference type="ARBA" id="ARBA00004669"/>
    </source>
</evidence>
<dbReference type="GO" id="GO:0052657">
    <property type="term" value="F:guanine phosphoribosyltransferase activity"/>
    <property type="evidence" value="ECO:0007669"/>
    <property type="project" value="RHEA"/>
</dbReference>
<reference evidence="17 18" key="1">
    <citation type="submission" date="2016-05" db="EMBL/GenBank/DDBJ databases">
        <title>Genomic and physiological characterization of Planctopirus sp. isolated from fresh water lake.</title>
        <authorList>
            <person name="Subhash Y."/>
            <person name="Ramana C."/>
        </authorList>
    </citation>
    <scope>NUCLEOTIDE SEQUENCE [LARGE SCALE GENOMIC DNA]</scope>
    <source>
        <strain evidence="17 18">JC280</strain>
    </source>
</reference>
<dbReference type="GO" id="GO:0004422">
    <property type="term" value="F:hypoxanthine phosphoribosyltransferase activity"/>
    <property type="evidence" value="ECO:0007669"/>
    <property type="project" value="InterPro"/>
</dbReference>
<dbReference type="InterPro" id="IPR005904">
    <property type="entry name" value="Hxn_phspho_trans"/>
</dbReference>
<proteinExistence type="inferred from homology"/>
<dbReference type="GO" id="GO:0000166">
    <property type="term" value="F:nucleotide binding"/>
    <property type="evidence" value="ECO:0007669"/>
    <property type="project" value="UniProtKB-KW"/>
</dbReference>
<comment type="caution">
    <text evidence="17">The sequence shown here is derived from an EMBL/GenBank/DDBJ whole genome shotgun (WGS) entry which is preliminary data.</text>
</comment>
<dbReference type="SUPFAM" id="SSF53271">
    <property type="entry name" value="PRTase-like"/>
    <property type="match status" value="1"/>
</dbReference>
<evidence type="ECO:0000313" key="18">
    <source>
        <dbReference type="Proteomes" id="UP000094828"/>
    </source>
</evidence>
<evidence type="ECO:0000256" key="15">
    <source>
        <dbReference type="RuleBase" id="RU364099"/>
    </source>
</evidence>
<keyword evidence="8 15" id="KW-0808">Transferase</keyword>
<evidence type="ECO:0000256" key="2">
    <source>
        <dbReference type="ARBA" id="ARBA00004496"/>
    </source>
</evidence>
<comment type="catalytic activity">
    <reaction evidence="14">
        <text>IMP + diphosphate = hypoxanthine + 5-phospho-alpha-D-ribose 1-diphosphate</text>
        <dbReference type="Rhea" id="RHEA:17973"/>
        <dbReference type="ChEBI" id="CHEBI:17368"/>
        <dbReference type="ChEBI" id="CHEBI:33019"/>
        <dbReference type="ChEBI" id="CHEBI:58017"/>
        <dbReference type="ChEBI" id="CHEBI:58053"/>
        <dbReference type="EC" id="2.4.2.8"/>
    </reaction>
    <physiologicalReaction direction="right-to-left" evidence="14">
        <dbReference type="Rhea" id="RHEA:17975"/>
    </physiologicalReaction>
</comment>
<evidence type="ECO:0000256" key="7">
    <source>
        <dbReference type="ARBA" id="ARBA00022676"/>
    </source>
</evidence>
<evidence type="ECO:0000256" key="6">
    <source>
        <dbReference type="ARBA" id="ARBA00022490"/>
    </source>
</evidence>
<keyword evidence="12 15" id="KW-0460">Magnesium</keyword>
<evidence type="ECO:0000313" key="17">
    <source>
        <dbReference type="EMBL" id="ODA31968.1"/>
    </source>
</evidence>
<evidence type="ECO:0000256" key="8">
    <source>
        <dbReference type="ARBA" id="ARBA00022679"/>
    </source>
</evidence>
<evidence type="ECO:0000259" key="16">
    <source>
        <dbReference type="Pfam" id="PF00156"/>
    </source>
</evidence>
<evidence type="ECO:0000256" key="14">
    <source>
        <dbReference type="ARBA" id="ARBA00049402"/>
    </source>
</evidence>
<dbReference type="GO" id="GO:0046100">
    <property type="term" value="P:hypoxanthine metabolic process"/>
    <property type="evidence" value="ECO:0007669"/>
    <property type="project" value="TreeGrafter"/>
</dbReference>
<sequence>MQVLLSKAEIQQRVRELGAEISQTYAGEPLTVVAILTGSVILVADLMRELSIPHEVAFVRASSYRGATTSAQALVTDLMGLPDLSHRHVLLVDDIFDTGRTLERISKEVQLLSPTSLRTLVLLWKTARRDVDLKPDYFGFQIPDEFVVGYGLDFNGQYRHLPEICVLDEKSASDLTASVGSE</sequence>
<dbReference type="PANTHER" id="PTHR43340:SF1">
    <property type="entry name" value="HYPOXANTHINE PHOSPHORIBOSYLTRANSFERASE"/>
    <property type="match status" value="1"/>
</dbReference>
<dbReference type="GO" id="GO:0032264">
    <property type="term" value="P:IMP salvage"/>
    <property type="evidence" value="ECO:0007669"/>
    <property type="project" value="UniProtKB-UniPathway"/>
</dbReference>
<dbReference type="GO" id="GO:0032263">
    <property type="term" value="P:GMP salvage"/>
    <property type="evidence" value="ECO:0007669"/>
    <property type="project" value="TreeGrafter"/>
</dbReference>
<dbReference type="InterPro" id="IPR029057">
    <property type="entry name" value="PRTase-like"/>
</dbReference>
<dbReference type="GO" id="GO:0006166">
    <property type="term" value="P:purine ribonucleoside salvage"/>
    <property type="evidence" value="ECO:0007669"/>
    <property type="project" value="UniProtKB-KW"/>
</dbReference>
<keyword evidence="11 15" id="KW-0547">Nucleotide-binding</keyword>
<evidence type="ECO:0000256" key="11">
    <source>
        <dbReference type="ARBA" id="ARBA00022741"/>
    </source>
</evidence>
<evidence type="ECO:0000256" key="10">
    <source>
        <dbReference type="ARBA" id="ARBA00022726"/>
    </source>
</evidence>
<evidence type="ECO:0000256" key="1">
    <source>
        <dbReference type="ARBA" id="ARBA00001946"/>
    </source>
</evidence>
<dbReference type="STRING" id="1841610.A6X21_22130"/>
<comment type="subcellular location">
    <subcellularLocation>
        <location evidence="2 15">Cytoplasm</location>
    </subcellularLocation>
</comment>
<dbReference type="GO" id="GO:0000287">
    <property type="term" value="F:magnesium ion binding"/>
    <property type="evidence" value="ECO:0007669"/>
    <property type="project" value="TreeGrafter"/>
</dbReference>
<dbReference type="PANTHER" id="PTHR43340">
    <property type="entry name" value="HYPOXANTHINE-GUANINE PHOSPHORIBOSYLTRANSFERASE"/>
    <property type="match status" value="1"/>
</dbReference>
<keyword evidence="18" id="KW-1185">Reference proteome</keyword>
<dbReference type="NCBIfam" id="TIGR01203">
    <property type="entry name" value="HGPRTase"/>
    <property type="match status" value="1"/>
</dbReference>
<dbReference type="Pfam" id="PF00156">
    <property type="entry name" value="Pribosyltran"/>
    <property type="match status" value="1"/>
</dbReference>
<evidence type="ECO:0000256" key="9">
    <source>
        <dbReference type="ARBA" id="ARBA00022723"/>
    </source>
</evidence>
<dbReference type="InterPro" id="IPR050408">
    <property type="entry name" value="HGPRT"/>
</dbReference>
<comment type="similarity">
    <text evidence="4 15">Belongs to the purine/pyrimidine phosphoribosyltransferase family.</text>
</comment>
<comment type="pathway">
    <text evidence="3 15">Purine metabolism; IMP biosynthesis via salvage pathway; IMP from hypoxanthine: step 1/1.</text>
</comment>
<evidence type="ECO:0000256" key="4">
    <source>
        <dbReference type="ARBA" id="ARBA00008391"/>
    </source>
</evidence>
<dbReference type="Proteomes" id="UP000094828">
    <property type="component" value="Unassembled WGS sequence"/>
</dbReference>
<dbReference type="CDD" id="cd06223">
    <property type="entry name" value="PRTases_typeI"/>
    <property type="match status" value="1"/>
</dbReference>
<dbReference type="EMBL" id="LYDR01000072">
    <property type="protein sequence ID" value="ODA31968.1"/>
    <property type="molecule type" value="Genomic_DNA"/>
</dbReference>
<dbReference type="AlphaFoldDB" id="A0A1C3EFF7"/>
<dbReference type="OrthoDB" id="9802824at2"/>
<evidence type="ECO:0000256" key="13">
    <source>
        <dbReference type="ARBA" id="ARBA00048811"/>
    </source>
</evidence>
<dbReference type="GO" id="GO:0006178">
    <property type="term" value="P:guanine salvage"/>
    <property type="evidence" value="ECO:0007669"/>
    <property type="project" value="TreeGrafter"/>
</dbReference>
<keyword evidence="9 15" id="KW-0479">Metal-binding</keyword>
<dbReference type="UniPathway" id="UPA00591">
    <property type="reaction ID" value="UER00648"/>
</dbReference>
<dbReference type="RefSeq" id="WP_068847742.1">
    <property type="nucleotide sequence ID" value="NZ_LYDR01000072.1"/>
</dbReference>
<organism evidence="17 18">
    <name type="scientific">Planctopirus hydrillae</name>
    <dbReference type="NCBI Taxonomy" id="1841610"/>
    <lineage>
        <taxon>Bacteria</taxon>
        <taxon>Pseudomonadati</taxon>
        <taxon>Planctomycetota</taxon>
        <taxon>Planctomycetia</taxon>
        <taxon>Planctomycetales</taxon>
        <taxon>Planctomycetaceae</taxon>
        <taxon>Planctopirus</taxon>
    </lineage>
</organism>